<evidence type="ECO:0000313" key="1">
    <source>
        <dbReference type="EMBL" id="KAH6669663.1"/>
    </source>
</evidence>
<name>A0A9P8V2Y9_9PEZI</name>
<proteinExistence type="predicted"/>
<dbReference type="OrthoDB" id="2549237at2759"/>
<organism evidence="1 2">
    <name type="scientific">Plectosphaerella plurivora</name>
    <dbReference type="NCBI Taxonomy" id="936078"/>
    <lineage>
        <taxon>Eukaryota</taxon>
        <taxon>Fungi</taxon>
        <taxon>Dikarya</taxon>
        <taxon>Ascomycota</taxon>
        <taxon>Pezizomycotina</taxon>
        <taxon>Sordariomycetes</taxon>
        <taxon>Hypocreomycetidae</taxon>
        <taxon>Glomerellales</taxon>
        <taxon>Plectosphaerellaceae</taxon>
        <taxon>Plectosphaerella</taxon>
    </lineage>
</organism>
<comment type="caution">
    <text evidence="1">The sequence shown here is derived from an EMBL/GenBank/DDBJ whole genome shotgun (WGS) entry which is preliminary data.</text>
</comment>
<accession>A0A9P8V2Y9</accession>
<dbReference type="Proteomes" id="UP000770015">
    <property type="component" value="Unassembled WGS sequence"/>
</dbReference>
<reference evidence="1" key="1">
    <citation type="journal article" date="2021" name="Nat. Commun.">
        <title>Genetic determinants of endophytism in the Arabidopsis root mycobiome.</title>
        <authorList>
            <person name="Mesny F."/>
            <person name="Miyauchi S."/>
            <person name="Thiergart T."/>
            <person name="Pickel B."/>
            <person name="Atanasova L."/>
            <person name="Karlsson M."/>
            <person name="Huettel B."/>
            <person name="Barry K.W."/>
            <person name="Haridas S."/>
            <person name="Chen C."/>
            <person name="Bauer D."/>
            <person name="Andreopoulos W."/>
            <person name="Pangilinan J."/>
            <person name="LaButti K."/>
            <person name="Riley R."/>
            <person name="Lipzen A."/>
            <person name="Clum A."/>
            <person name="Drula E."/>
            <person name="Henrissat B."/>
            <person name="Kohler A."/>
            <person name="Grigoriev I.V."/>
            <person name="Martin F.M."/>
            <person name="Hacquard S."/>
        </authorList>
    </citation>
    <scope>NUCLEOTIDE SEQUENCE</scope>
    <source>
        <strain evidence="1">MPI-SDFR-AT-0117</strain>
    </source>
</reference>
<sequence>MVEYKRKRPSSAEIVASLRQTDSASERCQAITNFGKAIRKDGLFQSAWEAIGGAQGLARTMSEFSVQDVEFMCIRLGHSSGAIGSVAERRAALGDLVRILWDTPYDVRPLHHYYQNIVPACEYEVFKEFEARPEIDWGWSHSQKKRALCAYRNEFQREFLRDLVSLDFGRVSFKDNLVLFHGDPGFREKVLSAVATYGWVLHEDFMDSFAMPILNRLARHGARDPSSRNRLRDLVIDCVAKHASDLKDGLHLEPKGLIHRHLVQPYRVGDLSMESRLTRILVASPRQDSLKALFQLAMTPGKKQAGKQRNSGNDAKNRYDPYPLFRLLVMHRRDFPVDISNDSDANIERLRRICTASDSWPLEMFTSTEPRNALALLNRLAKADHMSSFIQVPGSNRTVLHQNGEYDGVHADVEVLRAMLQSRLWGTDDARSQRIRDIIEKRKKMAETAREAPKRAFWAKSTLNLCVAMGDLDTLEEAFVWARRFAKDSQTLRGLYVGHGHGILTDELDRLLSCVPLEDDQVGRLTSRSIAKNIATANRIAVELARIVATAASEPEFNVHAWLKLLLVPRTMVQLRADGAATLLKIIGDETDTNETLLPPGKWAAEMCNQLLSRMAPKHFADLASFTLDTMKTRLSHEMLLTMMTDIVSIAVSVTRTDQPTLACPFICEAIINDDGENSSWHRQLFTVKFLSSLPAKAAREFLHSIADGIVDIMREQNACPRRPDAELDPNARHVKVTTIKMVAQALHGNVYIDSLSSANILISLLREANHIDARITLVASLISVLREPTCTPSISQLILGALEASIVPVISRVNERFPVADNEWEGVPEVGNESPLLTMLIWKGGSNLMPIITEGIVQSAKHNELWMRAFLARNNFVVDSLPVCPVRPAILGSIMEKFIAFPASLFHMMKSFVLASLNPPADVARVTKQVKADPELAASNAGLHWLRIFDDSPGRVFHFGLSEAVNTYLRTYELKGCHISDSELREFIIEAAESMVRLGQTGQLSSLVGKLNFNRRHSGEHHLDVFNRKAVPIIKHIIAFAEGLRDAPDRPSVLPNTFHLRTILLPIPFSNNFWTTRSKEEPSHIQALDKLASDLSAHIEELARDRFPYHRDFRELKWRLLEDLLEDMDGDDLAYVAVSLAAIDDAVDVRNPALAVYLRLELVAAFLLGASDPGEEVAGRVRALVRLWKTCKAEGLRVMGQELDNSLLKKGLTMSWYTSTSE</sequence>
<evidence type="ECO:0000313" key="2">
    <source>
        <dbReference type="Proteomes" id="UP000770015"/>
    </source>
</evidence>
<dbReference type="EMBL" id="JAGSXJ010000031">
    <property type="protein sequence ID" value="KAH6669663.1"/>
    <property type="molecule type" value="Genomic_DNA"/>
</dbReference>
<keyword evidence="2" id="KW-1185">Reference proteome</keyword>
<protein>
    <submittedName>
        <fullName evidence="1">Uncharacterized protein</fullName>
    </submittedName>
</protein>
<gene>
    <name evidence="1" type="ORF">F5X68DRAFT_249078</name>
</gene>
<dbReference type="AlphaFoldDB" id="A0A9P8V2Y9"/>